<dbReference type="InterPro" id="IPR036913">
    <property type="entry name" value="YegP-like_sf"/>
</dbReference>
<protein>
    <recommendedName>
        <fullName evidence="4">DUF1508 domain-containing protein</fullName>
    </recommendedName>
</protein>
<dbReference type="RefSeq" id="WP_117363384.1">
    <property type="nucleotide sequence ID" value="NZ_CP024047.1"/>
</dbReference>
<name>A0A346PCD9_9EURY</name>
<reference evidence="3" key="1">
    <citation type="submission" date="2017-10" db="EMBL/GenBank/DDBJ databases">
        <title>Phenotypic and genomic properties of facultatively anaerobic sulfur-reducing natronoarchaea from hypersaline soda lakes.</title>
        <authorList>
            <person name="Sorokin D.Y."/>
            <person name="Kublanov I.V."/>
            <person name="Roman P."/>
            <person name="Sinninghe Damste J.S."/>
            <person name="Golyshin P.N."/>
            <person name="Rojo D."/>
            <person name="Ciordia S."/>
            <person name="Mena Md.C."/>
            <person name="Ferrer M."/>
            <person name="Messina E."/>
            <person name="Smedile F."/>
            <person name="La Spada G."/>
            <person name="La Cono V."/>
            <person name="Yakimov M.M."/>
        </authorList>
    </citation>
    <scope>NUCLEOTIDE SEQUENCE [LARGE SCALE GENOMIC DNA]</scope>
    <source>
        <strain evidence="3">AArc1</strain>
    </source>
</reference>
<dbReference type="GeneID" id="37637654"/>
<evidence type="ECO:0000313" key="3">
    <source>
        <dbReference type="Proteomes" id="UP000258707"/>
    </source>
</evidence>
<feature type="region of interest" description="Disordered" evidence="1">
    <location>
        <begin position="388"/>
        <end position="447"/>
    </location>
</feature>
<accession>A0A346PCD9</accession>
<proteinExistence type="predicted"/>
<dbReference type="SUPFAM" id="SSF160113">
    <property type="entry name" value="YegP-like"/>
    <property type="match status" value="8"/>
</dbReference>
<sequence>MACSSVGYGSSVAVAGILEHAATASAGTLSWVSWSERGLELHPVVSALLGLAVLGIVYSLVRFLRSQHEPAGDDASPILETADEGGHVDVRQVDGDWAWRVRRLETVAQSVDRPNSQAEATDRIESLRDVVADASVRELSEPAVRLFETEDGTWRWTLARPDGTILADAPQAFDDREEAESAVAFLTTRGPDADALEVGTGAFTVVRRGGRWHWRLLDAKRDPLAESAAGYPNPERADAAIDRFLEALESARVLCVDHVGVELHADDEWGWRLVDEDDEVLVDSVGGFEDRHGAEDEADAVREALATADVTVAGEPTYERFPVESGDGGRWRLVDDTGRIVAHSPDGSPSDEPTRGIDSFADTVGEAPVLEAEEAAYEVFPAMDVGDVSPTDSAEFTESAVVRTDGEGADASPDESRDGDQNEDNSSGPRDGSDSSEATDSSGATDDRREWGWRLVSEDRTVLALGIGLVSDPDAAEVAIDRVRERAAAAEIVVPEEAAFRLYRTDSGEWRWRLLDENGSLLADSDAAHDSRGEAAEAMLTLTDRATGADVVEVDAPAFELYADETEDEAGWRWRLVDDAGKHLALGSRAHPTTAGAQEAVERVCKDLEASVHCVERPFVQPYATDVWHWRYVFPGGEVVAVDGDGYATRDELLDHLEELRAVAGDAPVTDVGDYFLQLYDRGAWHVRVLERDREPVADSSVPFLDQESARDVVDTIREHVTDAPVFTVDGTALRLECDDGDWDWRLVTAGRKPVAAGIDGVESEGAVREVVDEVRRLAPLADRIDRTGASFVLEETDDGGWRWRLLAADGRVVATPADEVASPDEAREALETVRSALEDTTVLTLEATTFELYVDDGDWRWRLVDDHDATVLESVRPFEGRTEAMAGLEEVRRIVPEGELSIVD</sequence>
<dbReference type="KEGG" id="nan:AArc1_0842"/>
<evidence type="ECO:0000313" key="2">
    <source>
        <dbReference type="EMBL" id="AXR77184.1"/>
    </source>
</evidence>
<dbReference type="Gene3D" id="2.30.29.80">
    <property type="match status" value="6"/>
</dbReference>
<dbReference type="Proteomes" id="UP000258707">
    <property type="component" value="Chromosome"/>
</dbReference>
<evidence type="ECO:0008006" key="4">
    <source>
        <dbReference type="Google" id="ProtNLM"/>
    </source>
</evidence>
<evidence type="ECO:0000256" key="1">
    <source>
        <dbReference type="SAM" id="MobiDB-lite"/>
    </source>
</evidence>
<gene>
    <name evidence="2" type="ORF">AArc1_0842</name>
</gene>
<feature type="compositionally biased region" description="Polar residues" evidence="1">
    <location>
        <begin position="435"/>
        <end position="444"/>
    </location>
</feature>
<organism evidence="2 3">
    <name type="scientific">Natrarchaeobaculum sulfurireducens</name>
    <dbReference type="NCBI Taxonomy" id="2044521"/>
    <lineage>
        <taxon>Archaea</taxon>
        <taxon>Methanobacteriati</taxon>
        <taxon>Methanobacteriota</taxon>
        <taxon>Stenosarchaea group</taxon>
        <taxon>Halobacteria</taxon>
        <taxon>Halobacteriales</taxon>
        <taxon>Natrialbaceae</taxon>
        <taxon>Natrarchaeobaculum</taxon>
    </lineage>
</organism>
<dbReference type="AlphaFoldDB" id="A0A346PCD9"/>
<dbReference type="EMBL" id="CP024047">
    <property type="protein sequence ID" value="AXR77184.1"/>
    <property type="molecule type" value="Genomic_DNA"/>
</dbReference>
<feature type="region of interest" description="Disordered" evidence="1">
    <location>
        <begin position="340"/>
        <end position="359"/>
    </location>
</feature>